<proteinExistence type="predicted"/>
<keyword evidence="2" id="KW-1185">Reference proteome</keyword>
<organism evidence="1 2">
    <name type="scientific">Dermacentor silvarum</name>
    <name type="common">Tick</name>
    <dbReference type="NCBI Taxonomy" id="543639"/>
    <lineage>
        <taxon>Eukaryota</taxon>
        <taxon>Metazoa</taxon>
        <taxon>Ecdysozoa</taxon>
        <taxon>Arthropoda</taxon>
        <taxon>Chelicerata</taxon>
        <taxon>Arachnida</taxon>
        <taxon>Acari</taxon>
        <taxon>Parasitiformes</taxon>
        <taxon>Ixodida</taxon>
        <taxon>Ixodoidea</taxon>
        <taxon>Ixodidae</taxon>
        <taxon>Rhipicephalinae</taxon>
        <taxon>Dermacentor</taxon>
    </lineage>
</organism>
<accession>A0ACB8DY16</accession>
<gene>
    <name evidence="1" type="ORF">HPB49_008814</name>
</gene>
<evidence type="ECO:0000313" key="2">
    <source>
        <dbReference type="Proteomes" id="UP000821865"/>
    </source>
</evidence>
<dbReference type="Proteomes" id="UP000821865">
    <property type="component" value="Chromosome 1"/>
</dbReference>
<sequence length="95" mass="11284">MTAKRFFKLRNNLHIIIDEPSDCKVKLWKVCPLLDAIRTHCFELQLEEQLSMDEQMTPFKEVSFKQFVKEKPTPWGRESIRALWGKVCFSSRARP</sequence>
<dbReference type="EMBL" id="CM023470">
    <property type="protein sequence ID" value="KAH7979248.1"/>
    <property type="molecule type" value="Genomic_DNA"/>
</dbReference>
<protein>
    <submittedName>
        <fullName evidence="1">Uncharacterized protein</fullName>
    </submittedName>
</protein>
<evidence type="ECO:0000313" key="1">
    <source>
        <dbReference type="EMBL" id="KAH7979248.1"/>
    </source>
</evidence>
<name>A0ACB8DY16_DERSI</name>
<comment type="caution">
    <text evidence="1">The sequence shown here is derived from an EMBL/GenBank/DDBJ whole genome shotgun (WGS) entry which is preliminary data.</text>
</comment>
<reference evidence="1" key="1">
    <citation type="submission" date="2020-05" db="EMBL/GenBank/DDBJ databases">
        <title>Large-scale comparative analyses of tick genomes elucidate their genetic diversity and vector capacities.</title>
        <authorList>
            <person name="Jia N."/>
            <person name="Wang J."/>
            <person name="Shi W."/>
            <person name="Du L."/>
            <person name="Sun Y."/>
            <person name="Zhan W."/>
            <person name="Jiang J."/>
            <person name="Wang Q."/>
            <person name="Zhang B."/>
            <person name="Ji P."/>
            <person name="Sakyi L.B."/>
            <person name="Cui X."/>
            <person name="Yuan T."/>
            <person name="Jiang B."/>
            <person name="Yang W."/>
            <person name="Lam T.T.-Y."/>
            <person name="Chang Q."/>
            <person name="Ding S."/>
            <person name="Wang X."/>
            <person name="Zhu J."/>
            <person name="Ruan X."/>
            <person name="Zhao L."/>
            <person name="Wei J."/>
            <person name="Que T."/>
            <person name="Du C."/>
            <person name="Cheng J."/>
            <person name="Dai P."/>
            <person name="Han X."/>
            <person name="Huang E."/>
            <person name="Gao Y."/>
            <person name="Liu J."/>
            <person name="Shao H."/>
            <person name="Ye R."/>
            <person name="Li L."/>
            <person name="Wei W."/>
            <person name="Wang X."/>
            <person name="Wang C."/>
            <person name="Yang T."/>
            <person name="Huo Q."/>
            <person name="Li W."/>
            <person name="Guo W."/>
            <person name="Chen H."/>
            <person name="Zhou L."/>
            <person name="Ni X."/>
            <person name="Tian J."/>
            <person name="Zhou Y."/>
            <person name="Sheng Y."/>
            <person name="Liu T."/>
            <person name="Pan Y."/>
            <person name="Xia L."/>
            <person name="Li J."/>
            <person name="Zhao F."/>
            <person name="Cao W."/>
        </authorList>
    </citation>
    <scope>NUCLEOTIDE SEQUENCE</scope>
    <source>
        <strain evidence="1">Dsil-2018</strain>
    </source>
</reference>